<keyword evidence="5 9" id="KW-0238">DNA-binding</keyword>
<evidence type="ECO:0000256" key="4">
    <source>
        <dbReference type="ARBA" id="ARBA00023054"/>
    </source>
</evidence>
<comment type="subcellular location">
    <subcellularLocation>
        <location evidence="1 9 10">Nucleus</location>
    </subcellularLocation>
</comment>
<dbReference type="Pfam" id="PF00046">
    <property type="entry name" value="Homeodomain"/>
    <property type="match status" value="1"/>
</dbReference>
<dbReference type="EMBL" id="JAAARO010000003">
    <property type="protein sequence ID" value="KAF5750193.1"/>
    <property type="molecule type" value="Genomic_DNA"/>
</dbReference>
<feature type="domain" description="START" evidence="13">
    <location>
        <begin position="212"/>
        <end position="446"/>
    </location>
</feature>
<gene>
    <name evidence="14" type="ORF">HS088_TW03G00526</name>
</gene>
<keyword evidence="15" id="KW-1185">Reference proteome</keyword>
<dbReference type="InterPro" id="IPR001356">
    <property type="entry name" value="HD"/>
</dbReference>
<dbReference type="Gene3D" id="1.10.10.60">
    <property type="entry name" value="Homeodomain-like"/>
    <property type="match status" value="1"/>
</dbReference>
<evidence type="ECO:0000256" key="3">
    <source>
        <dbReference type="ARBA" id="ARBA00023015"/>
    </source>
</evidence>
<reference evidence="14 15" key="1">
    <citation type="journal article" date="2020" name="Nat. Commun.">
        <title>Genome of Tripterygium wilfordii and identification of cytochrome P450 involved in triptolide biosynthesis.</title>
        <authorList>
            <person name="Tu L."/>
            <person name="Su P."/>
            <person name="Zhang Z."/>
            <person name="Gao L."/>
            <person name="Wang J."/>
            <person name="Hu T."/>
            <person name="Zhou J."/>
            <person name="Zhang Y."/>
            <person name="Zhao Y."/>
            <person name="Liu Y."/>
            <person name="Song Y."/>
            <person name="Tong Y."/>
            <person name="Lu Y."/>
            <person name="Yang J."/>
            <person name="Xu C."/>
            <person name="Jia M."/>
            <person name="Peters R.J."/>
            <person name="Huang L."/>
            <person name="Gao W."/>
        </authorList>
    </citation>
    <scope>NUCLEOTIDE SEQUENCE [LARGE SCALE GENOMIC DNA]</scope>
    <source>
        <strain evidence="15">cv. XIE 37</strain>
        <tissue evidence="14">Leaf</tissue>
    </source>
</reference>
<evidence type="ECO:0000256" key="9">
    <source>
        <dbReference type="PROSITE-ProRule" id="PRU00108"/>
    </source>
</evidence>
<keyword evidence="8 9" id="KW-0539">Nucleus</keyword>
<dbReference type="InterPro" id="IPR009057">
    <property type="entry name" value="Homeodomain-like_sf"/>
</dbReference>
<dbReference type="PROSITE" id="PS50071">
    <property type="entry name" value="HOMEOBOX_2"/>
    <property type="match status" value="1"/>
</dbReference>
<feature type="domain" description="Homeobox" evidence="12">
    <location>
        <begin position="26"/>
        <end position="86"/>
    </location>
</feature>
<evidence type="ECO:0000256" key="6">
    <source>
        <dbReference type="ARBA" id="ARBA00023155"/>
    </source>
</evidence>
<evidence type="ECO:0000313" key="15">
    <source>
        <dbReference type="Proteomes" id="UP000593562"/>
    </source>
</evidence>
<evidence type="ECO:0000256" key="10">
    <source>
        <dbReference type="RuleBase" id="RU000682"/>
    </source>
</evidence>
<organism evidence="14 15">
    <name type="scientific">Tripterygium wilfordii</name>
    <name type="common">Thunder God vine</name>
    <dbReference type="NCBI Taxonomy" id="458696"/>
    <lineage>
        <taxon>Eukaryota</taxon>
        <taxon>Viridiplantae</taxon>
        <taxon>Streptophyta</taxon>
        <taxon>Embryophyta</taxon>
        <taxon>Tracheophyta</taxon>
        <taxon>Spermatophyta</taxon>
        <taxon>Magnoliopsida</taxon>
        <taxon>eudicotyledons</taxon>
        <taxon>Gunneridae</taxon>
        <taxon>Pentapetalae</taxon>
        <taxon>rosids</taxon>
        <taxon>fabids</taxon>
        <taxon>Celastrales</taxon>
        <taxon>Celastraceae</taxon>
        <taxon>Tripterygium</taxon>
    </lineage>
</organism>
<evidence type="ECO:0000259" key="13">
    <source>
        <dbReference type="PROSITE" id="PS50848"/>
    </source>
</evidence>
<feature type="region of interest" description="Disordered" evidence="11">
    <location>
        <begin position="638"/>
        <end position="657"/>
    </location>
</feature>
<dbReference type="SUPFAM" id="SSF46689">
    <property type="entry name" value="Homeodomain-like"/>
    <property type="match status" value="1"/>
</dbReference>
<evidence type="ECO:0000259" key="12">
    <source>
        <dbReference type="PROSITE" id="PS50071"/>
    </source>
</evidence>
<dbReference type="InterPro" id="IPR057993">
    <property type="entry name" value="HD-Zip_IV_C"/>
</dbReference>
<dbReference type="InterPro" id="IPR017970">
    <property type="entry name" value="Homeobox_CS"/>
</dbReference>
<keyword evidence="4" id="KW-0175">Coiled coil</keyword>
<keyword evidence="6 9" id="KW-0371">Homeobox</keyword>
<evidence type="ECO:0000256" key="7">
    <source>
        <dbReference type="ARBA" id="ARBA00023163"/>
    </source>
</evidence>
<dbReference type="CDD" id="cd00086">
    <property type="entry name" value="homeodomain"/>
    <property type="match status" value="1"/>
</dbReference>
<dbReference type="AlphaFoldDB" id="A0A7J7DV63"/>
<sequence length="707" mass="78924">MEYSGASGAASGGDEQAISNSARRKGKGKKAYHRHTPIQIHQLEVFFKECPHPDESQRNRLSRELGLESKQIKFWFQNKRTQTKTQSERRDNSTLRAENERIQCENLAIREALKNVICPACGGPPFGEEERQHSLQKLQLENAQLRQEAINVFYSCFLQHDKVSALLAKYVGKPVDAFLNPINIRNPAAALQLNPIIADILPLAPYQRQVIPEMEKALMMETAAAALDELVRLLRINEPIWIKVSSNDRFVIHRDSYEKIFHRSSHFNSPGARVESSKDSGLVTMNGLELVDMLLDSDKWTDLFPSIVTKANTLQVLEHGMIGNRNGALQLMYGQMHVASPLVPTREFFFLRHCHLIEAGLWAIVDISYESMKDRVLHYRCWRLPSGCMIQEMPNGCSKVTWIEHVEVDDRNQTHRLYRDVVRTCSAYGAQQWIATLERMCERMAFSTAQTVPVPAYEPGGEGRRSLMMLGHRMVKNFCAILSMTQKLDFPQLSEMNNSGIRVAVRNNTEPGQPNGLVVSAATSVWIALQPQSIFNFLRDEKTRAQWDILSSGNEVQEVGHISNGTHPGNCISLIQVIPFIPTESNMMLFQESCIDPLGMMIVYAPIDFPSLSVAISGEDSSDISILPSGFVISRDGHPDSGAANAGAPTSSNSKRSPGSLLTVAFQILVSTPSSPTALNVESVATVNTLINSTIQRIQRALDANME</sequence>
<dbReference type="InterPro" id="IPR002913">
    <property type="entry name" value="START_lipid-bd_dom"/>
</dbReference>
<evidence type="ECO:0000313" key="14">
    <source>
        <dbReference type="EMBL" id="KAF5750193.1"/>
    </source>
</evidence>
<feature type="compositionally biased region" description="Low complexity" evidence="11">
    <location>
        <begin position="1"/>
        <end position="13"/>
    </location>
</feature>
<feature type="compositionally biased region" description="Polar residues" evidence="11">
    <location>
        <begin position="648"/>
        <end position="657"/>
    </location>
</feature>
<keyword evidence="7" id="KW-0804">Transcription</keyword>
<dbReference type="PROSITE" id="PS00027">
    <property type="entry name" value="HOMEOBOX_1"/>
    <property type="match status" value="1"/>
</dbReference>
<dbReference type="FunFam" id="1.10.10.60:FF:000229">
    <property type="entry name" value="Homeobox-leucine zipper protein HDG1"/>
    <property type="match status" value="1"/>
</dbReference>
<dbReference type="GO" id="GO:0005634">
    <property type="term" value="C:nucleus"/>
    <property type="evidence" value="ECO:0007669"/>
    <property type="project" value="UniProtKB-SubCell"/>
</dbReference>
<dbReference type="GO" id="GO:0008289">
    <property type="term" value="F:lipid binding"/>
    <property type="evidence" value="ECO:0007669"/>
    <property type="project" value="InterPro"/>
</dbReference>
<proteinExistence type="inferred from homology"/>
<dbReference type="InterPro" id="IPR042160">
    <property type="entry name" value="HD-Zip_IV"/>
</dbReference>
<evidence type="ECO:0000256" key="1">
    <source>
        <dbReference type="ARBA" id="ARBA00004123"/>
    </source>
</evidence>
<evidence type="ECO:0000256" key="11">
    <source>
        <dbReference type="SAM" id="MobiDB-lite"/>
    </source>
</evidence>
<dbReference type="SMART" id="SM00389">
    <property type="entry name" value="HOX"/>
    <property type="match status" value="1"/>
</dbReference>
<comment type="caution">
    <text evidence="14">The sequence shown here is derived from an EMBL/GenBank/DDBJ whole genome shotgun (WGS) entry which is preliminary data.</text>
</comment>
<evidence type="ECO:0000256" key="8">
    <source>
        <dbReference type="ARBA" id="ARBA00023242"/>
    </source>
</evidence>
<dbReference type="Proteomes" id="UP000593562">
    <property type="component" value="Unassembled WGS sequence"/>
</dbReference>
<dbReference type="InParanoid" id="A0A7J7DV63"/>
<dbReference type="SMART" id="SM00234">
    <property type="entry name" value="START"/>
    <property type="match status" value="1"/>
</dbReference>
<evidence type="ECO:0000256" key="2">
    <source>
        <dbReference type="ARBA" id="ARBA00006789"/>
    </source>
</evidence>
<dbReference type="Pfam" id="PF01852">
    <property type="entry name" value="START"/>
    <property type="match status" value="1"/>
</dbReference>
<dbReference type="Pfam" id="PF25797">
    <property type="entry name" value="PDF2_C"/>
    <property type="match status" value="1"/>
</dbReference>
<comment type="similarity">
    <text evidence="2">Belongs to the HD-ZIP homeobox family. Class IV subfamily.</text>
</comment>
<evidence type="ECO:0000256" key="5">
    <source>
        <dbReference type="ARBA" id="ARBA00023125"/>
    </source>
</evidence>
<dbReference type="PROSITE" id="PS50848">
    <property type="entry name" value="START"/>
    <property type="match status" value="1"/>
</dbReference>
<dbReference type="GO" id="GO:0003677">
    <property type="term" value="F:DNA binding"/>
    <property type="evidence" value="ECO:0007669"/>
    <property type="project" value="UniProtKB-UniRule"/>
</dbReference>
<dbReference type="PANTHER" id="PTHR45654:SF9">
    <property type="entry name" value="HOMEOBOX-LEUCINE ZIPPER PROTEIN HDG10-RELATED"/>
    <property type="match status" value="1"/>
</dbReference>
<dbReference type="CDD" id="cd08875">
    <property type="entry name" value="START_ArGLABRA2_like"/>
    <property type="match status" value="1"/>
</dbReference>
<feature type="region of interest" description="Disordered" evidence="11">
    <location>
        <begin position="1"/>
        <end position="35"/>
    </location>
</feature>
<dbReference type="InterPro" id="IPR023393">
    <property type="entry name" value="START-like_dom_sf"/>
</dbReference>
<dbReference type="PANTHER" id="PTHR45654">
    <property type="entry name" value="HOMEOBOX-LEUCINE ZIPPER PROTEIN MERISTEM L1"/>
    <property type="match status" value="1"/>
</dbReference>
<name>A0A7J7DV63_TRIWF</name>
<dbReference type="Gene3D" id="3.30.530.20">
    <property type="match status" value="1"/>
</dbReference>
<dbReference type="GO" id="GO:0000981">
    <property type="term" value="F:DNA-binding transcription factor activity, RNA polymerase II-specific"/>
    <property type="evidence" value="ECO:0007669"/>
    <property type="project" value="InterPro"/>
</dbReference>
<keyword evidence="3" id="KW-0805">Transcription regulation</keyword>
<feature type="compositionally biased region" description="Basic residues" evidence="11">
    <location>
        <begin position="22"/>
        <end position="35"/>
    </location>
</feature>
<feature type="DNA-binding region" description="Homeobox" evidence="9">
    <location>
        <begin position="28"/>
        <end position="87"/>
    </location>
</feature>
<dbReference type="SUPFAM" id="SSF55961">
    <property type="entry name" value="Bet v1-like"/>
    <property type="match status" value="2"/>
</dbReference>
<protein>
    <submittedName>
        <fullName evidence="14">Homeobox-leucine zipper protein HDG11 isoform X2</fullName>
    </submittedName>
</protein>
<accession>A0A7J7DV63</accession>